<evidence type="ECO:0000313" key="1">
    <source>
        <dbReference type="EMBL" id="DAG04948.1"/>
    </source>
</evidence>
<accession>A0A8S5VE08</accession>
<protein>
    <submittedName>
        <fullName evidence="1">Uncharacterized protein</fullName>
    </submittedName>
</protein>
<reference evidence="1" key="1">
    <citation type="journal article" date="2021" name="Proc. Natl. Acad. Sci. U.S.A.">
        <title>A Catalog of Tens of Thousands of Viruses from Human Metagenomes Reveals Hidden Associations with Chronic Diseases.</title>
        <authorList>
            <person name="Tisza M.J."/>
            <person name="Buck C.B."/>
        </authorList>
    </citation>
    <scope>NUCLEOTIDE SEQUENCE</scope>
    <source>
        <strain evidence="1">CtClL93</strain>
    </source>
</reference>
<dbReference type="EMBL" id="BK016246">
    <property type="protein sequence ID" value="DAG04948.1"/>
    <property type="molecule type" value="Genomic_DNA"/>
</dbReference>
<name>A0A8S5VE08_9CAUD</name>
<organism evidence="1">
    <name type="scientific">Siphoviridae sp. ctClL93</name>
    <dbReference type="NCBI Taxonomy" id="2825381"/>
    <lineage>
        <taxon>Viruses</taxon>
        <taxon>Duplodnaviria</taxon>
        <taxon>Heunggongvirae</taxon>
        <taxon>Uroviricota</taxon>
        <taxon>Caudoviricetes</taxon>
    </lineage>
</organism>
<sequence length="121" mass="13535">MKLIVNGVDMLPYLDGGGYTVSREDMDSSDAGRTMDSTMHRARIATKFRIDATFKPLYTKDAEIVLPALMPEYVEVTYTNPWLKGTQVTTMYNSTGKATVDTSFGDGKERWNIDALALVER</sequence>
<proteinExistence type="predicted"/>